<evidence type="ECO:0000256" key="5">
    <source>
        <dbReference type="ARBA" id="ARBA00041343"/>
    </source>
</evidence>
<dbReference type="InterPro" id="IPR025887">
    <property type="entry name" value="Glyco_hydro_31_N_dom"/>
</dbReference>
<evidence type="ECO:0000256" key="2">
    <source>
        <dbReference type="ARBA" id="ARBA00022801"/>
    </source>
</evidence>
<accession>A0AAU9K326</accession>
<sequence length="855" mass="96545">MVTFLFACFLIVIVKSQRDLLSIEESKAEYGSGCQGPAMYPIYQASNIISNSNSISATISLSQEGNQCMGASIPKLLFQATYISSSIVRVTIRDANNQRWEPDNYPNTPGPNQNHPQVIITQNPFSFSVVRVEDQEVLWNTSNRSTPPFLYSNLYLEVGSSLPSNPNIYGLGERVTSFRLDTNETFYTLWSLAQDCPYDTGKGQRGQNMYGHHPVYLEMRNGAANGVYFHNVNAMDVVFSNGRIAFKTIGGIMDLYFFKGPTPEAVLEQYHSIIGLPMLPPYWALGYHQCRWGYKRLGDLWDVVTGYESHGIPFDVLWSDIDYMQHFQDFTLDYSRYSLTSMSSMLQYVKSSGRFFVPIIDAGIAQTGNFAEKAGLEMDVFIKRNPTTQEEFIGLVWPGKTYFVDFFHPNASSYWSNMLDILHESVQFDGIWIDMNEASSFCDGECPGFYPDPELQITLPYTPGNHSLEDQLLPLLAKHYGSNLYVVFNTHSMYGTMETIATNEYLQKKFDTRAFILSRSTRPGHGTVGFHWLGDNYSTWDMLRYSIQGILNFQIFGIPIVGADVCGFHNNTTPELCSRWLELGAFYTFYRNHNDIGAQSQELYALGPLVQEIGTNMIRLRYYLHVYMYSCIFKVALNGGSVLKPMFFEFPEYEEFYSNQEQFMLGQALVIAPALYEGQTSVNVTLPNTTLWYDFFTGDPIESGNIQLDAPIDKINVIIRGGYIVPTQNSASAMSLTSMRSQGIELVIALASNQTASGYYYVDDGLSLNTIANKNYTMYNLTVGPDSDGHIKLKISPNTLGYLKEMNFLTGIKVYGLPKKNDVNYLLNEAGIHENNVLKMTLNLDISLPQEIILA</sequence>
<dbReference type="Proteomes" id="UP001162131">
    <property type="component" value="Unassembled WGS sequence"/>
</dbReference>
<keyword evidence="3" id="KW-0325">Glycoprotein</keyword>
<reference evidence="11" key="1">
    <citation type="submission" date="2021-09" db="EMBL/GenBank/DDBJ databases">
        <authorList>
            <consortium name="AG Swart"/>
            <person name="Singh M."/>
            <person name="Singh A."/>
            <person name="Seah K."/>
            <person name="Emmerich C."/>
        </authorList>
    </citation>
    <scope>NUCLEOTIDE SEQUENCE</scope>
    <source>
        <strain evidence="11">ATCC30299</strain>
    </source>
</reference>
<name>A0AAU9K326_9CILI</name>
<dbReference type="Gene3D" id="2.60.40.1760">
    <property type="entry name" value="glycosyl hydrolase (family 31)"/>
    <property type="match status" value="1"/>
</dbReference>
<feature type="domain" description="Glycoside hydrolase family 31 N-terminal" evidence="9">
    <location>
        <begin position="113"/>
        <end position="233"/>
    </location>
</feature>
<evidence type="ECO:0000313" key="12">
    <source>
        <dbReference type="Proteomes" id="UP001162131"/>
    </source>
</evidence>
<keyword evidence="7" id="KW-0732">Signal</keyword>
<dbReference type="GO" id="GO:0030246">
    <property type="term" value="F:carbohydrate binding"/>
    <property type="evidence" value="ECO:0007669"/>
    <property type="project" value="InterPro"/>
</dbReference>
<evidence type="ECO:0000256" key="1">
    <source>
        <dbReference type="ARBA" id="ARBA00007806"/>
    </source>
</evidence>
<feature type="signal peptide" evidence="7">
    <location>
        <begin position="1"/>
        <end position="16"/>
    </location>
</feature>
<keyword evidence="4 6" id="KW-0326">Glycosidase</keyword>
<comment type="similarity">
    <text evidence="1 6">Belongs to the glycosyl hydrolase 31 family.</text>
</comment>
<dbReference type="InterPro" id="IPR048395">
    <property type="entry name" value="Glyco_hydro_31_C"/>
</dbReference>
<dbReference type="Gene3D" id="2.60.40.1180">
    <property type="entry name" value="Golgi alpha-mannosidase II"/>
    <property type="match status" value="2"/>
</dbReference>
<dbReference type="PANTHER" id="PTHR22762">
    <property type="entry name" value="ALPHA-GLUCOSIDASE"/>
    <property type="match status" value="1"/>
</dbReference>
<dbReference type="InterPro" id="IPR017853">
    <property type="entry name" value="GH"/>
</dbReference>
<dbReference type="Pfam" id="PF21365">
    <property type="entry name" value="Glyco_hydro_31_3rd"/>
    <property type="match status" value="1"/>
</dbReference>
<evidence type="ECO:0000259" key="10">
    <source>
        <dbReference type="Pfam" id="PF21365"/>
    </source>
</evidence>
<dbReference type="CDD" id="cd06602">
    <property type="entry name" value="GH31_MGAM_SI_GAA"/>
    <property type="match status" value="1"/>
</dbReference>
<evidence type="ECO:0000256" key="6">
    <source>
        <dbReference type="RuleBase" id="RU361185"/>
    </source>
</evidence>
<keyword evidence="12" id="KW-1185">Reference proteome</keyword>
<comment type="caution">
    <text evidence="11">The sequence shown here is derived from an EMBL/GenBank/DDBJ whole genome shotgun (WGS) entry which is preliminary data.</text>
</comment>
<dbReference type="Gene3D" id="3.20.20.80">
    <property type="entry name" value="Glycosidases"/>
    <property type="match status" value="1"/>
</dbReference>
<evidence type="ECO:0000256" key="4">
    <source>
        <dbReference type="ARBA" id="ARBA00023295"/>
    </source>
</evidence>
<feature type="domain" description="Glycosyl hydrolase family 31 C-terminal" evidence="10">
    <location>
        <begin position="640"/>
        <end position="725"/>
    </location>
</feature>
<dbReference type="InterPro" id="IPR000322">
    <property type="entry name" value="Glyco_hydro_31_TIM"/>
</dbReference>
<evidence type="ECO:0000313" key="11">
    <source>
        <dbReference type="EMBL" id="CAG9332287.1"/>
    </source>
</evidence>
<dbReference type="PANTHER" id="PTHR22762:SF133">
    <property type="entry name" value="P-TYPE DOMAIN-CONTAINING PROTEIN"/>
    <property type="match status" value="1"/>
</dbReference>
<dbReference type="GO" id="GO:0005975">
    <property type="term" value="P:carbohydrate metabolic process"/>
    <property type="evidence" value="ECO:0007669"/>
    <property type="project" value="InterPro"/>
</dbReference>
<dbReference type="InterPro" id="IPR011013">
    <property type="entry name" value="Gal_mutarotase_sf_dom"/>
</dbReference>
<evidence type="ECO:0000259" key="9">
    <source>
        <dbReference type="Pfam" id="PF13802"/>
    </source>
</evidence>
<feature type="domain" description="Glycoside hydrolase family 31 TIM barrel" evidence="8">
    <location>
        <begin position="277"/>
        <end position="630"/>
    </location>
</feature>
<dbReference type="GO" id="GO:0004553">
    <property type="term" value="F:hydrolase activity, hydrolyzing O-glycosyl compounds"/>
    <property type="evidence" value="ECO:0007669"/>
    <property type="project" value="InterPro"/>
</dbReference>
<protein>
    <recommendedName>
        <fullName evidence="5">Maltase</fullName>
    </recommendedName>
</protein>
<feature type="chain" id="PRO_5043695315" description="Maltase" evidence="7">
    <location>
        <begin position="17"/>
        <end position="855"/>
    </location>
</feature>
<dbReference type="SUPFAM" id="SSF51011">
    <property type="entry name" value="Glycosyl hydrolase domain"/>
    <property type="match status" value="1"/>
</dbReference>
<keyword evidence="2 6" id="KW-0378">Hydrolase</keyword>
<dbReference type="EMBL" id="CAJZBQ010000054">
    <property type="protein sequence ID" value="CAG9332287.1"/>
    <property type="molecule type" value="Genomic_DNA"/>
</dbReference>
<dbReference type="Pfam" id="PF13802">
    <property type="entry name" value="Gal_mutarotas_2"/>
    <property type="match status" value="1"/>
</dbReference>
<dbReference type="SUPFAM" id="SSF74650">
    <property type="entry name" value="Galactose mutarotase-like"/>
    <property type="match status" value="1"/>
</dbReference>
<organism evidence="11 12">
    <name type="scientific">Blepharisma stoltei</name>
    <dbReference type="NCBI Taxonomy" id="1481888"/>
    <lineage>
        <taxon>Eukaryota</taxon>
        <taxon>Sar</taxon>
        <taxon>Alveolata</taxon>
        <taxon>Ciliophora</taxon>
        <taxon>Postciliodesmatophora</taxon>
        <taxon>Heterotrichea</taxon>
        <taxon>Heterotrichida</taxon>
        <taxon>Blepharismidae</taxon>
        <taxon>Blepharisma</taxon>
    </lineage>
</organism>
<dbReference type="AlphaFoldDB" id="A0AAU9K326"/>
<evidence type="ECO:0000259" key="8">
    <source>
        <dbReference type="Pfam" id="PF01055"/>
    </source>
</evidence>
<dbReference type="Pfam" id="PF01055">
    <property type="entry name" value="Glyco_hydro_31_2nd"/>
    <property type="match status" value="1"/>
</dbReference>
<dbReference type="InterPro" id="IPR013780">
    <property type="entry name" value="Glyco_hydro_b"/>
</dbReference>
<evidence type="ECO:0000256" key="3">
    <source>
        <dbReference type="ARBA" id="ARBA00023180"/>
    </source>
</evidence>
<dbReference type="CDD" id="cd14752">
    <property type="entry name" value="GH31_N"/>
    <property type="match status" value="1"/>
</dbReference>
<dbReference type="SUPFAM" id="SSF51445">
    <property type="entry name" value="(Trans)glycosidases"/>
    <property type="match status" value="1"/>
</dbReference>
<proteinExistence type="inferred from homology"/>
<evidence type="ECO:0000256" key="7">
    <source>
        <dbReference type="SAM" id="SignalP"/>
    </source>
</evidence>
<gene>
    <name evidence="11" type="ORF">BSTOLATCC_MIC55737</name>
</gene>
<dbReference type="PROSITE" id="PS00129">
    <property type="entry name" value="GLYCOSYL_HYDROL_F31_1"/>
    <property type="match status" value="1"/>
</dbReference>
<dbReference type="InterPro" id="IPR030458">
    <property type="entry name" value="Glyco_hydro_31_AS"/>
</dbReference>